<dbReference type="SUPFAM" id="SSF57924">
    <property type="entry name" value="Inhibitor of apoptosis (IAP) repeat"/>
    <property type="match status" value="1"/>
</dbReference>
<reference evidence="2" key="1">
    <citation type="submission" date="2014-12" db="EMBL/GenBank/DDBJ databases">
        <title>Insight into the proteome of Arion vulgaris.</title>
        <authorList>
            <person name="Aradska J."/>
            <person name="Bulat T."/>
            <person name="Smidak R."/>
            <person name="Sarate P."/>
            <person name="Gangsoo J."/>
            <person name="Sialana F."/>
            <person name="Bilban M."/>
            <person name="Lubec G."/>
        </authorList>
    </citation>
    <scope>NUCLEOTIDE SEQUENCE</scope>
    <source>
        <tissue evidence="2">Skin</tissue>
    </source>
</reference>
<name>A0A0B7B4Q7_9EUPU</name>
<evidence type="ECO:0000256" key="1">
    <source>
        <dbReference type="SAM" id="MobiDB-lite"/>
    </source>
</evidence>
<accession>A0A0B7B4Q7</accession>
<feature type="compositionally biased region" description="Polar residues" evidence="1">
    <location>
        <begin position="304"/>
        <end position="314"/>
    </location>
</feature>
<organism evidence="2">
    <name type="scientific">Arion vulgaris</name>
    <dbReference type="NCBI Taxonomy" id="1028688"/>
    <lineage>
        <taxon>Eukaryota</taxon>
        <taxon>Metazoa</taxon>
        <taxon>Spiralia</taxon>
        <taxon>Lophotrochozoa</taxon>
        <taxon>Mollusca</taxon>
        <taxon>Gastropoda</taxon>
        <taxon>Heterobranchia</taxon>
        <taxon>Euthyneura</taxon>
        <taxon>Panpulmonata</taxon>
        <taxon>Eupulmonata</taxon>
        <taxon>Stylommatophora</taxon>
        <taxon>Helicina</taxon>
        <taxon>Arionoidea</taxon>
        <taxon>Arionidae</taxon>
        <taxon>Arion</taxon>
    </lineage>
</organism>
<dbReference type="EMBL" id="HACG01040992">
    <property type="protein sequence ID" value="CEK87857.1"/>
    <property type="molecule type" value="Transcribed_RNA"/>
</dbReference>
<protein>
    <submittedName>
        <fullName evidence="2">Uncharacterized protein</fullName>
    </submittedName>
</protein>
<proteinExistence type="predicted"/>
<evidence type="ECO:0000313" key="2">
    <source>
        <dbReference type="EMBL" id="CEK87857.1"/>
    </source>
</evidence>
<dbReference type="AlphaFoldDB" id="A0A0B7B4Q7"/>
<sequence>MGFRNKIRKRFLIILVVVVLLTGGLSIKTMMMDQKFKSSGCKDNQSGLCSDLQKWRFFPEEKICQIKQESEQNSYLTSSTDLMKYVSHDVGHLASLLHGKLRDSISCQRSERGQLEPCLDWTSRILTEDVNYQHKAVIGLLLIISCILEVFGQEIRKDKKMKIWSCPETNVFKKLKALLSNWIPLFCPPWINHDEQQQADEGLQFKQGKKYAWMKDPLRWNDCFTEYISFSVLDRVASYRPLFSIFPQTNMPSVLTLAEAGFSYPGRGLIVECQECRSVVDITNFNVEGHHHREGCSFAKQDGNMASNSSSNENQDVDTDSAEAVHIESVTLNEQVVSDEQLATFNNSSNGYQLLDETSSPITPLQNVLLSSEAGTCPKHLDIVHAVQLEHNCQDEVPEQQQANQAAETEEQQQCQSATAIQQQINPLSISPPEENGACAGSCGSTHVTHDLVAKCNATLFDLVDFDAEEEKSQGLRIDLAEACLKNPGHYTNFLMGQLQEDFIPTNARHPDVFKFMKLFGKLVVRLVVSKLSSNRPHFLKNKDESKYRFGTGIATAKYIDNDTAANMETSRKWSSVKKIFTVTQEQG</sequence>
<gene>
    <name evidence="2" type="primary">ORF161754</name>
</gene>
<dbReference type="PROSITE" id="PS50143">
    <property type="entry name" value="BIR_REPEAT_2"/>
    <property type="match status" value="1"/>
</dbReference>
<dbReference type="InterPro" id="IPR001370">
    <property type="entry name" value="BIR_rpt"/>
</dbReference>
<feature type="region of interest" description="Disordered" evidence="1">
    <location>
        <begin position="301"/>
        <end position="321"/>
    </location>
</feature>